<gene>
    <name evidence="2" type="ORF">JIN82_01645</name>
</gene>
<feature type="domain" description="Putative regulatory protein FmdB zinc ribbon" evidence="1">
    <location>
        <begin position="1"/>
        <end position="43"/>
    </location>
</feature>
<evidence type="ECO:0000259" key="1">
    <source>
        <dbReference type="SMART" id="SM00834"/>
    </source>
</evidence>
<reference evidence="2" key="1">
    <citation type="submission" date="2021-01" db="EMBL/GenBank/DDBJ databases">
        <title>Modified the classification status of verrucomicrobia.</title>
        <authorList>
            <person name="Feng X."/>
        </authorList>
    </citation>
    <scope>NUCLEOTIDE SEQUENCE</scope>
    <source>
        <strain evidence="2">_KCTC 22039</strain>
    </source>
</reference>
<dbReference type="AlphaFoldDB" id="A0A8J7SHI8"/>
<dbReference type="SMART" id="SM00834">
    <property type="entry name" value="CxxC_CXXC_SSSS"/>
    <property type="match status" value="1"/>
</dbReference>
<dbReference type="Pfam" id="PF09723">
    <property type="entry name" value="Zn_ribbon_8"/>
    <property type="match status" value="1"/>
</dbReference>
<dbReference type="PANTHER" id="PTHR34404">
    <property type="entry name" value="REGULATORY PROTEIN, FMDB FAMILY"/>
    <property type="match status" value="1"/>
</dbReference>
<dbReference type="Proteomes" id="UP000624703">
    <property type="component" value="Unassembled WGS sequence"/>
</dbReference>
<evidence type="ECO:0000313" key="3">
    <source>
        <dbReference type="Proteomes" id="UP000624703"/>
    </source>
</evidence>
<protein>
    <recommendedName>
        <fullName evidence="1">Putative regulatory protein FmdB zinc ribbon domain-containing protein</fullName>
    </recommendedName>
</protein>
<dbReference type="InterPro" id="IPR013429">
    <property type="entry name" value="Regulatory_FmdB_Zinc_ribbon"/>
</dbReference>
<comment type="caution">
    <text evidence="2">The sequence shown here is derived from an EMBL/GenBank/DDBJ whole genome shotgun (WGS) entry which is preliminary data.</text>
</comment>
<dbReference type="NCBIfam" id="TIGR02605">
    <property type="entry name" value="CxxC_CxxC_SSSS"/>
    <property type="match status" value="1"/>
</dbReference>
<dbReference type="RefSeq" id="WP_200309891.1">
    <property type="nucleotide sequence ID" value="NZ_JAENIM010000009.1"/>
</dbReference>
<proteinExistence type="predicted"/>
<dbReference type="PANTHER" id="PTHR34404:SF2">
    <property type="entry name" value="CONSERVED SERINE RICH PROTEIN"/>
    <property type="match status" value="1"/>
</dbReference>
<sequence>MPNYDYKCQQCDHVFEVFQKMSDDKLTACPQPDCDGEVKRLLGAGGGVIFKGSGFYETDYRSASYKSDAAKDKG</sequence>
<keyword evidence="3" id="KW-1185">Reference proteome</keyword>
<organism evidence="2 3">
    <name type="scientific">Persicirhabdus sediminis</name>
    <dbReference type="NCBI Taxonomy" id="454144"/>
    <lineage>
        <taxon>Bacteria</taxon>
        <taxon>Pseudomonadati</taxon>
        <taxon>Verrucomicrobiota</taxon>
        <taxon>Verrucomicrobiia</taxon>
        <taxon>Verrucomicrobiales</taxon>
        <taxon>Verrucomicrobiaceae</taxon>
        <taxon>Persicirhabdus</taxon>
    </lineage>
</organism>
<accession>A0A8J7SHI8</accession>
<dbReference type="EMBL" id="JAENIM010000009">
    <property type="protein sequence ID" value="MBK1789851.1"/>
    <property type="molecule type" value="Genomic_DNA"/>
</dbReference>
<name>A0A8J7SHI8_9BACT</name>
<evidence type="ECO:0000313" key="2">
    <source>
        <dbReference type="EMBL" id="MBK1789851.1"/>
    </source>
</evidence>